<evidence type="ECO:0000259" key="1">
    <source>
        <dbReference type="Pfam" id="PF09458"/>
    </source>
</evidence>
<dbReference type="InterPro" id="IPR019019">
    <property type="entry name" value="H-type_lectin_domain"/>
</dbReference>
<dbReference type="GO" id="GO:0007155">
    <property type="term" value="P:cell adhesion"/>
    <property type="evidence" value="ECO:0007669"/>
    <property type="project" value="InterPro"/>
</dbReference>
<dbReference type="GO" id="GO:0030246">
    <property type="term" value="F:carbohydrate binding"/>
    <property type="evidence" value="ECO:0007669"/>
    <property type="project" value="InterPro"/>
</dbReference>
<proteinExistence type="predicted"/>
<reference evidence="2 3" key="1">
    <citation type="journal article" date="2013" name="Nature">
        <title>Insights into bilaterian evolution from three spiralian genomes.</title>
        <authorList>
            <person name="Simakov O."/>
            <person name="Marletaz F."/>
            <person name="Cho S.J."/>
            <person name="Edsinger-Gonzales E."/>
            <person name="Havlak P."/>
            <person name="Hellsten U."/>
            <person name="Kuo D.H."/>
            <person name="Larsson T."/>
            <person name="Lv J."/>
            <person name="Arendt D."/>
            <person name="Savage R."/>
            <person name="Osoegawa K."/>
            <person name="de Jong P."/>
            <person name="Grimwood J."/>
            <person name="Chapman J.A."/>
            <person name="Shapiro H."/>
            <person name="Aerts A."/>
            <person name="Otillar R.P."/>
            <person name="Terry A.Y."/>
            <person name="Boore J.L."/>
            <person name="Grigoriev I.V."/>
            <person name="Lindberg D.R."/>
            <person name="Seaver E.C."/>
            <person name="Weisblat D.A."/>
            <person name="Putnam N.H."/>
            <person name="Rokhsar D.S."/>
        </authorList>
    </citation>
    <scope>NUCLEOTIDE SEQUENCE [LARGE SCALE GENOMIC DNA]</scope>
</reference>
<dbReference type="Gene3D" id="2.60.40.2080">
    <property type="match status" value="1"/>
</dbReference>
<dbReference type="AlphaFoldDB" id="V4AGI0"/>
<name>V4AGI0_LOTGI</name>
<accession>V4AGI0</accession>
<keyword evidence="3" id="KW-1185">Reference proteome</keyword>
<evidence type="ECO:0000313" key="3">
    <source>
        <dbReference type="Proteomes" id="UP000030746"/>
    </source>
</evidence>
<dbReference type="Proteomes" id="UP000030746">
    <property type="component" value="Unassembled WGS sequence"/>
</dbReference>
<dbReference type="CTD" id="20241886"/>
<dbReference type="SUPFAM" id="SSF141086">
    <property type="entry name" value="Agglutinin HPA-like"/>
    <property type="match status" value="1"/>
</dbReference>
<organism evidence="2 3">
    <name type="scientific">Lottia gigantea</name>
    <name type="common">Giant owl limpet</name>
    <dbReference type="NCBI Taxonomy" id="225164"/>
    <lineage>
        <taxon>Eukaryota</taxon>
        <taxon>Metazoa</taxon>
        <taxon>Spiralia</taxon>
        <taxon>Lophotrochozoa</taxon>
        <taxon>Mollusca</taxon>
        <taxon>Gastropoda</taxon>
        <taxon>Patellogastropoda</taxon>
        <taxon>Lottioidea</taxon>
        <taxon>Lottiidae</taxon>
        <taxon>Lottia</taxon>
    </lineage>
</organism>
<feature type="domain" description="H-type lectin" evidence="1">
    <location>
        <begin position="283"/>
        <end position="347"/>
    </location>
</feature>
<dbReference type="InterPro" id="IPR037221">
    <property type="entry name" value="H-type_lectin_dom_sf"/>
</dbReference>
<dbReference type="GeneID" id="20241886"/>
<dbReference type="RefSeq" id="XP_009046199.1">
    <property type="nucleotide sequence ID" value="XM_009047951.1"/>
</dbReference>
<evidence type="ECO:0000313" key="2">
    <source>
        <dbReference type="EMBL" id="ESP03149.1"/>
    </source>
</evidence>
<dbReference type="EMBL" id="KB200109">
    <property type="protein sequence ID" value="ESP03149.1"/>
    <property type="molecule type" value="Genomic_DNA"/>
</dbReference>
<dbReference type="Pfam" id="PF09458">
    <property type="entry name" value="H_lectin"/>
    <property type="match status" value="1"/>
</dbReference>
<sequence>MHVLVLLWEIYKWPDIQEEFDFPFFPDFSKLDGGTGDDNSVFATPDGFPINPEEFGLDWETILNEPSITEIHKNLTNLEHAVILVQEEQFEIKRGVDLVLEEMGTLRAEMRMFQRSINDSMTDVMKKLHKQDKSLSHERKLTEKLQHKIRLMAEMPVSQSQIQYMKNATDSAIDYTRKQVQKVRKKMSSLDNSWSKFRLSWGNRLKDIGSIARESRGTGKQHTLDINNLAANVSSLRNGVRGLQLLSGKDTLSSNVYHRGGCDAGTVSFSNYPFNSANWPQRKKIRFKQDFPFVPKVGYGVTAMDTSYRYNTRIRIQVERVTRQSFVLYCSGWHNSRLYQVEVAWMAC</sequence>
<gene>
    <name evidence="2" type="ORF">LOTGIDRAFT_171756</name>
</gene>
<dbReference type="KEGG" id="lgi:LOTGIDRAFT_171756"/>
<dbReference type="OMA" id="WYNTRLY"/>
<dbReference type="HOGENOM" id="CLU_797610_0_0_1"/>
<protein>
    <recommendedName>
        <fullName evidence="1">H-type lectin domain-containing protein</fullName>
    </recommendedName>
</protein>
<dbReference type="OrthoDB" id="6109395at2759"/>